<comment type="catalytic activity">
    <reaction evidence="10">
        <text>L-seryl-[protein] + ATP = O-phospho-L-seryl-[protein] + ADP + H(+)</text>
        <dbReference type="Rhea" id="RHEA:17989"/>
        <dbReference type="Rhea" id="RHEA-COMP:9863"/>
        <dbReference type="Rhea" id="RHEA-COMP:11604"/>
        <dbReference type="ChEBI" id="CHEBI:15378"/>
        <dbReference type="ChEBI" id="CHEBI:29999"/>
        <dbReference type="ChEBI" id="CHEBI:30616"/>
        <dbReference type="ChEBI" id="CHEBI:83421"/>
        <dbReference type="ChEBI" id="CHEBI:456216"/>
        <dbReference type="EC" id="2.7.11.1"/>
    </reaction>
</comment>
<dbReference type="AlphaFoldDB" id="A0A7I8LBE0"/>
<keyword evidence="13" id="KW-1185">Reference proteome</keyword>
<evidence type="ECO:0000256" key="4">
    <source>
        <dbReference type="ARBA" id="ARBA00022679"/>
    </source>
</evidence>
<dbReference type="EMBL" id="LR746276">
    <property type="protein sequence ID" value="CAA7407357.1"/>
    <property type="molecule type" value="Genomic_DNA"/>
</dbReference>
<dbReference type="Gene3D" id="3.30.310.80">
    <property type="entry name" value="Kinase associated domain 1, KA1"/>
    <property type="match status" value="1"/>
</dbReference>
<feature type="domain" description="NAF" evidence="11">
    <location>
        <begin position="59"/>
        <end position="83"/>
    </location>
</feature>
<evidence type="ECO:0000256" key="2">
    <source>
        <dbReference type="ARBA" id="ARBA00012513"/>
    </source>
</evidence>
<sequence>MKKRTRRINPWYYEPHVDEILEDGWFRIDYEPAEAITNEKASLEDVYQAFHRIGTRKIQSPRFVNAFQLIAMSNHLDLSGLLEEQKTKLGSRHPMTETIEKIEVAAKDASLSVERTNSSKVKLHAPQKLTRSISQNTVSAEVIEVTPTHCMIEVSRSSSTGEIRSYKEFCRSLSSILK</sequence>
<dbReference type="PROSITE" id="PS50816">
    <property type="entry name" value="NAF"/>
    <property type="match status" value="1"/>
</dbReference>
<evidence type="ECO:0000313" key="12">
    <source>
        <dbReference type="EMBL" id="CAA7407357.1"/>
    </source>
</evidence>
<dbReference type="InterPro" id="IPR004041">
    <property type="entry name" value="NAF_dom"/>
</dbReference>
<dbReference type="GO" id="GO:0007165">
    <property type="term" value="P:signal transduction"/>
    <property type="evidence" value="ECO:0007669"/>
    <property type="project" value="InterPro"/>
</dbReference>
<protein>
    <recommendedName>
        <fullName evidence="2">non-specific serine/threonine protein kinase</fullName>
        <ecNumber evidence="2">2.7.11.1</ecNumber>
    </recommendedName>
</protein>
<keyword evidence="6" id="KW-0418">Kinase</keyword>
<evidence type="ECO:0000256" key="9">
    <source>
        <dbReference type="ARBA" id="ARBA00047899"/>
    </source>
</evidence>
<evidence type="ECO:0000256" key="7">
    <source>
        <dbReference type="ARBA" id="ARBA00022840"/>
    </source>
</evidence>
<evidence type="ECO:0000313" key="13">
    <source>
        <dbReference type="Proteomes" id="UP000663760"/>
    </source>
</evidence>
<dbReference type="Pfam" id="PF03822">
    <property type="entry name" value="NAF"/>
    <property type="match status" value="1"/>
</dbReference>
<dbReference type="FunFam" id="3.30.310.80:FF:000005">
    <property type="entry name" value="Non-specific serine/threonine protein kinase"/>
    <property type="match status" value="1"/>
</dbReference>
<keyword evidence="5" id="KW-0547">Nucleotide-binding</keyword>
<evidence type="ECO:0000256" key="8">
    <source>
        <dbReference type="ARBA" id="ARBA00023211"/>
    </source>
</evidence>
<evidence type="ECO:0000256" key="6">
    <source>
        <dbReference type="ARBA" id="ARBA00022777"/>
    </source>
</evidence>
<name>A0A7I8LBE0_SPIIN</name>
<evidence type="ECO:0000256" key="5">
    <source>
        <dbReference type="ARBA" id="ARBA00022741"/>
    </source>
</evidence>
<keyword evidence="4" id="KW-0808">Transferase</keyword>
<keyword evidence="3" id="KW-0723">Serine/threonine-protein kinase</keyword>
<gene>
    <name evidence="12" type="ORF">SI8410_13018035</name>
</gene>
<dbReference type="CDD" id="cd12195">
    <property type="entry name" value="CIPK_C"/>
    <property type="match status" value="1"/>
</dbReference>
<keyword evidence="8" id="KW-0464">Manganese</keyword>
<dbReference type="OrthoDB" id="1740260at2759"/>
<proteinExistence type="inferred from homology"/>
<dbReference type="GO" id="GO:0005524">
    <property type="term" value="F:ATP binding"/>
    <property type="evidence" value="ECO:0007669"/>
    <property type="project" value="UniProtKB-KW"/>
</dbReference>
<evidence type="ECO:0000256" key="10">
    <source>
        <dbReference type="ARBA" id="ARBA00048679"/>
    </source>
</evidence>
<comment type="similarity">
    <text evidence="1">Belongs to the protein kinase superfamily. CAMK Ser/Thr protein kinase family. SNF1 subfamily.</text>
</comment>
<evidence type="ECO:0000256" key="1">
    <source>
        <dbReference type="ARBA" id="ARBA00006234"/>
    </source>
</evidence>
<dbReference type="InterPro" id="IPR018451">
    <property type="entry name" value="NAF/FISL_domain"/>
</dbReference>
<dbReference type="EC" id="2.7.11.1" evidence="2"/>
<keyword evidence="7" id="KW-0067">ATP-binding</keyword>
<organism evidence="12 13">
    <name type="scientific">Spirodela intermedia</name>
    <name type="common">Intermediate duckweed</name>
    <dbReference type="NCBI Taxonomy" id="51605"/>
    <lineage>
        <taxon>Eukaryota</taxon>
        <taxon>Viridiplantae</taxon>
        <taxon>Streptophyta</taxon>
        <taxon>Embryophyta</taxon>
        <taxon>Tracheophyta</taxon>
        <taxon>Spermatophyta</taxon>
        <taxon>Magnoliopsida</taxon>
        <taxon>Liliopsida</taxon>
        <taxon>Araceae</taxon>
        <taxon>Lemnoideae</taxon>
        <taxon>Spirodela</taxon>
    </lineage>
</organism>
<evidence type="ECO:0000259" key="11">
    <source>
        <dbReference type="PROSITE" id="PS50816"/>
    </source>
</evidence>
<dbReference type="Proteomes" id="UP000663760">
    <property type="component" value="Chromosome 13"/>
</dbReference>
<accession>A0A7I8LBE0</accession>
<comment type="catalytic activity">
    <reaction evidence="9">
        <text>L-threonyl-[protein] + ATP = O-phospho-L-threonyl-[protein] + ADP + H(+)</text>
        <dbReference type="Rhea" id="RHEA:46608"/>
        <dbReference type="Rhea" id="RHEA-COMP:11060"/>
        <dbReference type="Rhea" id="RHEA-COMP:11605"/>
        <dbReference type="ChEBI" id="CHEBI:15378"/>
        <dbReference type="ChEBI" id="CHEBI:30013"/>
        <dbReference type="ChEBI" id="CHEBI:30616"/>
        <dbReference type="ChEBI" id="CHEBI:61977"/>
        <dbReference type="ChEBI" id="CHEBI:456216"/>
        <dbReference type="EC" id="2.7.11.1"/>
    </reaction>
</comment>
<dbReference type="GO" id="GO:0004674">
    <property type="term" value="F:protein serine/threonine kinase activity"/>
    <property type="evidence" value="ECO:0007669"/>
    <property type="project" value="UniProtKB-KW"/>
</dbReference>
<evidence type="ECO:0000256" key="3">
    <source>
        <dbReference type="ARBA" id="ARBA00022527"/>
    </source>
</evidence>
<reference evidence="12" key="1">
    <citation type="submission" date="2020-02" db="EMBL/GenBank/DDBJ databases">
        <authorList>
            <person name="Scholz U."/>
            <person name="Mascher M."/>
            <person name="Fiebig A."/>
        </authorList>
    </citation>
    <scope>NUCLEOTIDE SEQUENCE</scope>
</reference>